<dbReference type="PANTHER" id="PTHR24026:SF32">
    <property type="entry name" value="CADHERIN EGF LAG SEVEN-PASS G-TYPE RECEPTOR 2"/>
    <property type="match status" value="1"/>
</dbReference>
<evidence type="ECO:0000313" key="9">
    <source>
        <dbReference type="EMBL" id="KAL1269191.1"/>
    </source>
</evidence>
<dbReference type="EMBL" id="JAYMGO010000008">
    <property type="protein sequence ID" value="KAL1269191.1"/>
    <property type="molecule type" value="Genomic_DNA"/>
</dbReference>
<accession>A0ABR3MX74</accession>
<dbReference type="SMART" id="SM00112">
    <property type="entry name" value="CA"/>
    <property type="match status" value="3"/>
</dbReference>
<dbReference type="InterPro" id="IPR020894">
    <property type="entry name" value="Cadherin_CS"/>
</dbReference>
<name>A0ABR3MX74_9TELE</name>
<keyword evidence="3" id="KW-0677">Repeat</keyword>
<feature type="domain" description="Cadherin" evidence="8">
    <location>
        <begin position="19"/>
        <end position="78"/>
    </location>
</feature>
<keyword evidence="4 7" id="KW-0106">Calcium</keyword>
<dbReference type="SUPFAM" id="SSF49313">
    <property type="entry name" value="Cadherin-like"/>
    <property type="match status" value="3"/>
</dbReference>
<dbReference type="Proteomes" id="UP001558613">
    <property type="component" value="Unassembled WGS sequence"/>
</dbReference>
<keyword evidence="6" id="KW-0472">Membrane</keyword>
<dbReference type="PROSITE" id="PS00232">
    <property type="entry name" value="CADHERIN_1"/>
    <property type="match status" value="1"/>
</dbReference>
<comment type="subcellular location">
    <subcellularLocation>
        <location evidence="1">Membrane</location>
    </subcellularLocation>
</comment>
<dbReference type="InterPro" id="IPR002126">
    <property type="entry name" value="Cadherin-like_dom"/>
</dbReference>
<feature type="domain" description="Cadherin" evidence="8">
    <location>
        <begin position="101"/>
        <end position="284"/>
    </location>
</feature>
<dbReference type="CDD" id="cd11304">
    <property type="entry name" value="Cadherin_repeat"/>
    <property type="match status" value="2"/>
</dbReference>
<protein>
    <recommendedName>
        <fullName evidence="8">Cadherin domain-containing protein</fullName>
    </recommendedName>
</protein>
<keyword evidence="2" id="KW-0812">Transmembrane</keyword>
<evidence type="ECO:0000256" key="3">
    <source>
        <dbReference type="ARBA" id="ARBA00022737"/>
    </source>
</evidence>
<sequence>MATLTVTISDTNDHDPVFEQQDYKESVRENLEIGYEVLTVRATDGDAPVNGNILYHLLNNNGTNDVFEIDSRSGVIRTRGLRRRRPHIIVEDDNDNAPQFSEKRYIVQVPEDLTPNTEILQVTATDEDRGNNAVVHFSIMSGNTRGQFYIDAQTGKLDLVSQLDYEINKSTPRIRAQDGGRPPLSNISGLVTVQVLDINDNAPIFVSTPFQATVLENVSETTPNFPFTINNSTGWIVVASELDRESLDFYSFGVEARDHGTPAMSSSASISMTILDVNDNNPEFTQKAYYMRLNEDAAVGRATSLCPPSIGNQ</sequence>
<keyword evidence="10" id="KW-1185">Reference proteome</keyword>
<evidence type="ECO:0000256" key="2">
    <source>
        <dbReference type="ARBA" id="ARBA00022692"/>
    </source>
</evidence>
<evidence type="ECO:0000256" key="7">
    <source>
        <dbReference type="PROSITE-ProRule" id="PRU00043"/>
    </source>
</evidence>
<evidence type="ECO:0000256" key="1">
    <source>
        <dbReference type="ARBA" id="ARBA00004370"/>
    </source>
</evidence>
<reference evidence="9 10" key="1">
    <citation type="submission" date="2023-09" db="EMBL/GenBank/DDBJ databases">
        <authorList>
            <person name="Wang M."/>
        </authorList>
    </citation>
    <scope>NUCLEOTIDE SEQUENCE [LARGE SCALE GENOMIC DNA]</scope>
    <source>
        <strain evidence="9">GT-2023</strain>
        <tissue evidence="9">Liver</tissue>
    </source>
</reference>
<dbReference type="PANTHER" id="PTHR24026">
    <property type="entry name" value="FAT ATYPICAL CADHERIN-RELATED"/>
    <property type="match status" value="1"/>
</dbReference>
<comment type="caution">
    <text evidence="9">The sequence shown here is derived from an EMBL/GenBank/DDBJ whole genome shotgun (WGS) entry which is preliminary data.</text>
</comment>
<evidence type="ECO:0000256" key="5">
    <source>
        <dbReference type="ARBA" id="ARBA00022989"/>
    </source>
</evidence>
<dbReference type="Pfam" id="PF00028">
    <property type="entry name" value="Cadherin"/>
    <property type="match status" value="3"/>
</dbReference>
<evidence type="ECO:0000259" key="8">
    <source>
        <dbReference type="PROSITE" id="PS50268"/>
    </source>
</evidence>
<dbReference type="PROSITE" id="PS50268">
    <property type="entry name" value="CADHERIN_2"/>
    <property type="match status" value="2"/>
</dbReference>
<gene>
    <name evidence="9" type="ORF">QQF64_031480</name>
</gene>
<organism evidence="9 10">
    <name type="scientific">Cirrhinus molitorella</name>
    <name type="common">mud carp</name>
    <dbReference type="NCBI Taxonomy" id="172907"/>
    <lineage>
        <taxon>Eukaryota</taxon>
        <taxon>Metazoa</taxon>
        <taxon>Chordata</taxon>
        <taxon>Craniata</taxon>
        <taxon>Vertebrata</taxon>
        <taxon>Euteleostomi</taxon>
        <taxon>Actinopterygii</taxon>
        <taxon>Neopterygii</taxon>
        <taxon>Teleostei</taxon>
        <taxon>Ostariophysi</taxon>
        <taxon>Cypriniformes</taxon>
        <taxon>Cyprinidae</taxon>
        <taxon>Labeoninae</taxon>
        <taxon>Labeonini</taxon>
        <taxon>Cirrhinus</taxon>
    </lineage>
</organism>
<dbReference type="InterPro" id="IPR015919">
    <property type="entry name" value="Cadherin-like_sf"/>
</dbReference>
<evidence type="ECO:0000256" key="6">
    <source>
        <dbReference type="ARBA" id="ARBA00023136"/>
    </source>
</evidence>
<dbReference type="Gene3D" id="2.60.40.60">
    <property type="entry name" value="Cadherins"/>
    <property type="match status" value="3"/>
</dbReference>
<proteinExistence type="predicted"/>
<keyword evidence="5" id="KW-1133">Transmembrane helix</keyword>
<evidence type="ECO:0000256" key="4">
    <source>
        <dbReference type="ARBA" id="ARBA00022837"/>
    </source>
</evidence>
<dbReference type="PRINTS" id="PR00205">
    <property type="entry name" value="CADHERIN"/>
</dbReference>
<evidence type="ECO:0000313" key="10">
    <source>
        <dbReference type="Proteomes" id="UP001558613"/>
    </source>
</evidence>